<keyword evidence="1" id="KW-1133">Transmembrane helix</keyword>
<organism evidence="2 3">
    <name type="scientific">Dermatophagoides farinae</name>
    <name type="common">American house dust mite</name>
    <dbReference type="NCBI Taxonomy" id="6954"/>
    <lineage>
        <taxon>Eukaryota</taxon>
        <taxon>Metazoa</taxon>
        <taxon>Ecdysozoa</taxon>
        <taxon>Arthropoda</taxon>
        <taxon>Chelicerata</taxon>
        <taxon>Arachnida</taxon>
        <taxon>Acari</taxon>
        <taxon>Acariformes</taxon>
        <taxon>Sarcoptiformes</taxon>
        <taxon>Astigmata</taxon>
        <taxon>Psoroptidia</taxon>
        <taxon>Analgoidea</taxon>
        <taxon>Pyroglyphidae</taxon>
        <taxon>Dermatophagoidinae</taxon>
        <taxon>Dermatophagoides</taxon>
    </lineage>
</organism>
<proteinExistence type="predicted"/>
<protein>
    <submittedName>
        <fullName evidence="2">Uncharacterized protein</fullName>
    </submittedName>
</protein>
<name>A0A922L1P7_DERFA</name>
<keyword evidence="3" id="KW-1185">Reference proteome</keyword>
<keyword evidence="1" id="KW-0472">Membrane</keyword>
<keyword evidence="1" id="KW-0812">Transmembrane</keyword>
<sequence length="64" mass="7831">MTIISPSLPNHDQQIFKRNTRSAIWPSNLKSIHFIFWPINQFIHYIDLSFIDFLILFYCYHLFQ</sequence>
<evidence type="ECO:0000313" key="2">
    <source>
        <dbReference type="EMBL" id="KAH9494172.1"/>
    </source>
</evidence>
<dbReference type="AlphaFoldDB" id="A0A922L1P7"/>
<gene>
    <name evidence="2" type="ORF">DERF_014883</name>
</gene>
<evidence type="ECO:0000256" key="1">
    <source>
        <dbReference type="SAM" id="Phobius"/>
    </source>
</evidence>
<reference evidence="2" key="1">
    <citation type="submission" date="2013-05" db="EMBL/GenBank/DDBJ databases">
        <authorList>
            <person name="Yim A.K.Y."/>
            <person name="Chan T.F."/>
            <person name="Ji K.M."/>
            <person name="Liu X.Y."/>
            <person name="Zhou J.W."/>
            <person name="Li R.Q."/>
            <person name="Yang K.Y."/>
            <person name="Li J."/>
            <person name="Li M."/>
            <person name="Law P.T.W."/>
            <person name="Wu Y.L."/>
            <person name="Cai Z.L."/>
            <person name="Qin H."/>
            <person name="Bao Y."/>
            <person name="Leung R.K.K."/>
            <person name="Ng P.K.S."/>
            <person name="Zou J."/>
            <person name="Zhong X.J."/>
            <person name="Ran P.X."/>
            <person name="Zhong N.S."/>
            <person name="Liu Z.G."/>
            <person name="Tsui S.K.W."/>
        </authorList>
    </citation>
    <scope>NUCLEOTIDE SEQUENCE</scope>
    <source>
        <strain evidence="2">Derf</strain>
        <tissue evidence="2">Whole organism</tissue>
    </source>
</reference>
<comment type="caution">
    <text evidence="2">The sequence shown here is derived from an EMBL/GenBank/DDBJ whole genome shotgun (WGS) entry which is preliminary data.</text>
</comment>
<feature type="transmembrane region" description="Helical" evidence="1">
    <location>
        <begin position="42"/>
        <end position="63"/>
    </location>
</feature>
<accession>A0A922L1P7</accession>
<dbReference type="EMBL" id="ASGP02000008">
    <property type="protein sequence ID" value="KAH9494172.1"/>
    <property type="molecule type" value="Genomic_DNA"/>
</dbReference>
<dbReference type="Proteomes" id="UP000790347">
    <property type="component" value="Unassembled WGS sequence"/>
</dbReference>
<evidence type="ECO:0000313" key="3">
    <source>
        <dbReference type="Proteomes" id="UP000790347"/>
    </source>
</evidence>
<reference evidence="2" key="2">
    <citation type="journal article" date="2022" name="Res Sq">
        <title>Comparative Genomics Reveals Insights into the Divergent Evolution of Astigmatic Mites and Household Pest Adaptations.</title>
        <authorList>
            <person name="Xiong Q."/>
            <person name="Wan A.T.-Y."/>
            <person name="Liu X.-Y."/>
            <person name="Fung C.S.-H."/>
            <person name="Xiao X."/>
            <person name="Malainual N."/>
            <person name="Hou J."/>
            <person name="Wang L."/>
            <person name="Wang M."/>
            <person name="Yang K."/>
            <person name="Cui Y."/>
            <person name="Leung E."/>
            <person name="Nong W."/>
            <person name="Shin S.-K."/>
            <person name="Au S."/>
            <person name="Jeong K.Y."/>
            <person name="Chew F.T."/>
            <person name="Hui J."/>
            <person name="Leung T.F."/>
            <person name="Tungtrongchitr A."/>
            <person name="Zhong N."/>
            <person name="Liu Z."/>
            <person name="Tsui S."/>
        </authorList>
    </citation>
    <scope>NUCLEOTIDE SEQUENCE</scope>
    <source>
        <strain evidence="2">Derf</strain>
        <tissue evidence="2">Whole organism</tissue>
    </source>
</reference>